<dbReference type="InterPro" id="IPR051790">
    <property type="entry name" value="Cytochrome_c-biogenesis_DsbD"/>
</dbReference>
<keyword evidence="1" id="KW-0472">Membrane</keyword>
<feature type="transmembrane region" description="Helical" evidence="1">
    <location>
        <begin position="249"/>
        <end position="274"/>
    </location>
</feature>
<name>A0A2R6AN74_9ARCH</name>
<feature type="transmembrane region" description="Helical" evidence="1">
    <location>
        <begin position="280"/>
        <end position="304"/>
    </location>
</feature>
<feature type="transmembrane region" description="Helical" evidence="1">
    <location>
        <begin position="51"/>
        <end position="72"/>
    </location>
</feature>
<evidence type="ECO:0000313" key="2">
    <source>
        <dbReference type="EMBL" id="PSN87829.1"/>
    </source>
</evidence>
<evidence type="ECO:0000256" key="1">
    <source>
        <dbReference type="SAM" id="Phobius"/>
    </source>
</evidence>
<dbReference type="EMBL" id="NEXB01000044">
    <property type="protein sequence ID" value="PSN87829.1"/>
    <property type="molecule type" value="Genomic_DNA"/>
</dbReference>
<gene>
    <name evidence="2" type="ORF">B9Q00_07605</name>
</gene>
<keyword evidence="1" id="KW-1133">Transmembrane helix</keyword>
<protein>
    <submittedName>
        <fullName evidence="2">Uncharacterized protein</fullName>
    </submittedName>
</protein>
<proteinExistence type="predicted"/>
<feature type="transmembrane region" description="Helical" evidence="1">
    <location>
        <begin position="92"/>
        <end position="114"/>
    </location>
</feature>
<feature type="transmembrane region" description="Helical" evidence="1">
    <location>
        <begin position="162"/>
        <end position="183"/>
    </location>
</feature>
<dbReference type="Proteomes" id="UP000241473">
    <property type="component" value="Unassembled WGS sequence"/>
</dbReference>
<feature type="transmembrane region" description="Helical" evidence="1">
    <location>
        <begin position="316"/>
        <end position="340"/>
    </location>
</feature>
<organism evidence="2 3">
    <name type="scientific">Candidatus Marsarchaeota G1 archaeon OSP_C</name>
    <dbReference type="NCBI Taxonomy" id="1978154"/>
    <lineage>
        <taxon>Archaea</taxon>
        <taxon>Candidatus Marsarchaeota</taxon>
        <taxon>Candidatus Marsarchaeota group 1</taxon>
    </lineage>
</organism>
<dbReference type="PANTHER" id="PTHR31272:SF9">
    <property type="entry name" value="BLL1027 PROTEIN"/>
    <property type="match status" value="1"/>
</dbReference>
<comment type="caution">
    <text evidence="2">The sequence shown here is derived from an EMBL/GenBank/DDBJ whole genome shotgun (WGS) entry which is preliminary data.</text>
</comment>
<dbReference type="PANTHER" id="PTHR31272">
    <property type="entry name" value="CYTOCHROME C-TYPE BIOGENESIS PROTEIN HI_1454-RELATED"/>
    <property type="match status" value="1"/>
</dbReference>
<keyword evidence="1" id="KW-0812">Transmembrane</keyword>
<feature type="transmembrane region" description="Helical" evidence="1">
    <location>
        <begin position="189"/>
        <end position="209"/>
    </location>
</feature>
<reference evidence="2 3" key="1">
    <citation type="submission" date="2017-04" db="EMBL/GenBank/DDBJ databases">
        <title>Novel microbial lineages endemic to geothermal iron-oxide mats fill important gaps in the evolutionary history of Archaea.</title>
        <authorList>
            <person name="Jay Z.J."/>
            <person name="Beam J.P."/>
            <person name="Dlakic M."/>
            <person name="Rusch D.B."/>
            <person name="Kozubal M.A."/>
            <person name="Inskeep W.P."/>
        </authorList>
    </citation>
    <scope>NUCLEOTIDE SEQUENCE [LARGE SCALE GENOMIC DNA]</scope>
    <source>
        <strain evidence="2">OSP_C</strain>
    </source>
</reference>
<dbReference type="AlphaFoldDB" id="A0A2R6AN74"/>
<accession>A0A2R6AN74</accession>
<sequence>MTTNHTPASSNDSKWSSMSTRFTCVNTDGSPAKLPSSSSNPRLPSTHVRSLLTAVFSVALLVLLFIGGHYVYTHDVGGLFAKSATTKILPPYLLLGLALVGGATSFFSPCSIALTPTFLTYFIGTQGDARTTNDSRVVDGARSEEENSMVHHFSRRVLKTSVLLVLGILTFYAFASILVSWIGVLVYNYLIYIIPAIGAIFLGLGYIVFTGRSIGFLWKLEQINPANRYYNAITIKANSHTSNSKATTLYLFGVSYGAASHTCTLPIFLGIVLIPLSGVYWLAGVAVFIYGVAIAALFMLMLTIGRNTITRFYRRLGAYLQWVTGGLFIISGSYLLLYFVQNYGGLVL</sequence>
<evidence type="ECO:0000313" key="3">
    <source>
        <dbReference type="Proteomes" id="UP000241473"/>
    </source>
</evidence>